<gene>
    <name evidence="1" type="ORF">GMARGA_LOCUS42408</name>
</gene>
<feature type="non-terminal residue" evidence="1">
    <location>
        <position position="259"/>
    </location>
</feature>
<dbReference type="InterPro" id="IPR027417">
    <property type="entry name" value="P-loop_NTPase"/>
</dbReference>
<comment type="caution">
    <text evidence="1">The sequence shown here is derived from an EMBL/GenBank/DDBJ whole genome shotgun (WGS) entry which is preliminary data.</text>
</comment>
<feature type="non-terminal residue" evidence="1">
    <location>
        <position position="1"/>
    </location>
</feature>
<proteinExistence type="predicted"/>
<name>A0ABN7XF93_GIGMA</name>
<reference evidence="1 2" key="1">
    <citation type="submission" date="2021-06" db="EMBL/GenBank/DDBJ databases">
        <authorList>
            <person name="Kallberg Y."/>
            <person name="Tangrot J."/>
            <person name="Rosling A."/>
        </authorList>
    </citation>
    <scope>NUCLEOTIDE SEQUENCE [LARGE SCALE GENOMIC DNA]</scope>
    <source>
        <strain evidence="1 2">120-4 pot B 10/14</strain>
    </source>
</reference>
<dbReference type="Proteomes" id="UP000789901">
    <property type="component" value="Unassembled WGS sequence"/>
</dbReference>
<dbReference type="SUPFAM" id="SSF52540">
    <property type="entry name" value="P-loop containing nucleoside triphosphate hydrolases"/>
    <property type="match status" value="1"/>
</dbReference>
<evidence type="ECO:0000313" key="1">
    <source>
        <dbReference type="EMBL" id="CAG8853587.1"/>
    </source>
</evidence>
<organism evidence="1 2">
    <name type="scientific">Gigaspora margarita</name>
    <dbReference type="NCBI Taxonomy" id="4874"/>
    <lineage>
        <taxon>Eukaryota</taxon>
        <taxon>Fungi</taxon>
        <taxon>Fungi incertae sedis</taxon>
        <taxon>Mucoromycota</taxon>
        <taxon>Glomeromycotina</taxon>
        <taxon>Glomeromycetes</taxon>
        <taxon>Diversisporales</taxon>
        <taxon>Gigasporaceae</taxon>
        <taxon>Gigaspora</taxon>
    </lineage>
</organism>
<accession>A0ABN7XF93</accession>
<dbReference type="EMBL" id="CAJVQB010126436">
    <property type="protein sequence ID" value="CAG8853587.1"/>
    <property type="molecule type" value="Genomic_DNA"/>
</dbReference>
<dbReference type="Gene3D" id="3.40.50.300">
    <property type="entry name" value="P-loop containing nucleotide triphosphate hydrolases"/>
    <property type="match status" value="1"/>
</dbReference>
<evidence type="ECO:0000313" key="2">
    <source>
        <dbReference type="Proteomes" id="UP000789901"/>
    </source>
</evidence>
<keyword evidence="2" id="KW-1185">Reference proteome</keyword>
<protein>
    <submittedName>
        <fullName evidence="1">19697_t:CDS:1</fullName>
    </submittedName>
</protein>
<sequence length="259" mass="29709">HFSEGIEANKEFNFFVSSEHTIMNLYQHLVDGHYIYIKGNRQSGKTTSIIATINLLQEKSNVNELPVPDLEVYLITFGVGIDIRNGKMAFWLSMCKLFRARNSERFSFNDSRECGANIFIKFFLKKKNGSPISFIIDDFSNIFEEPSILEEFINTLQLLKNHSTYCVHSFALVGVGRFPIQNELVNSNIIIPCFFNENEIRMLLNQYSEQYGINLDICRISEDIYECTNGHKGLVGACCKAIETEVMMGGNELSFDQWM</sequence>